<keyword evidence="3" id="KW-1185">Reference proteome</keyword>
<name>A0A6G4XXD2_9ACTN</name>
<sequence length="201" mass="21901">MNFRTKHSRLAAAAVGALAACTLGISATPASAAASDGYIRGAGSIYDDFGDEGTLSISTYANSNLACFWQQVLYAEGARESDESNFDRSDIDGNFGSNTRFATRTLQYRWGLDADGLVGNGTFGKLDAKREYTDVDGGTWVGKLQYVSTMDDGDIKAKYHGKLYSFDMYRSAETGRWSFRGLGADELDSIMQIRYTGENQC</sequence>
<dbReference type="RefSeq" id="WP_165336662.1">
    <property type="nucleotide sequence ID" value="NZ_JAAKZW010000301.1"/>
</dbReference>
<feature type="chain" id="PRO_5026341337" evidence="1">
    <location>
        <begin position="33"/>
        <end position="201"/>
    </location>
</feature>
<dbReference type="SUPFAM" id="SSF47090">
    <property type="entry name" value="PGBD-like"/>
    <property type="match status" value="1"/>
</dbReference>
<evidence type="ECO:0000313" key="3">
    <source>
        <dbReference type="Proteomes" id="UP000481109"/>
    </source>
</evidence>
<organism evidence="2 3">
    <name type="scientific">Streptomyces mesophilus</name>
    <dbReference type="NCBI Taxonomy" id="1775132"/>
    <lineage>
        <taxon>Bacteria</taxon>
        <taxon>Bacillati</taxon>
        <taxon>Actinomycetota</taxon>
        <taxon>Actinomycetes</taxon>
        <taxon>Kitasatosporales</taxon>
        <taxon>Streptomycetaceae</taxon>
        <taxon>Streptomyces</taxon>
    </lineage>
</organism>
<dbReference type="InterPro" id="IPR036365">
    <property type="entry name" value="PGBD-like_sf"/>
</dbReference>
<dbReference type="EMBL" id="JAAKZW010000301">
    <property type="protein sequence ID" value="NGO81261.1"/>
    <property type="molecule type" value="Genomic_DNA"/>
</dbReference>
<reference evidence="2 3" key="1">
    <citation type="submission" date="2020-02" db="EMBL/GenBank/DDBJ databases">
        <title>Whole-genome analyses of novel actinobacteria.</title>
        <authorList>
            <person name="Sahin N."/>
            <person name="Tokatli A."/>
        </authorList>
    </citation>
    <scope>NUCLEOTIDE SEQUENCE [LARGE SCALE GENOMIC DNA]</scope>
    <source>
        <strain evidence="2 3">YC504</strain>
    </source>
</reference>
<dbReference type="AlphaFoldDB" id="A0A6G4XXD2"/>
<dbReference type="Proteomes" id="UP000481109">
    <property type="component" value="Unassembled WGS sequence"/>
</dbReference>
<gene>
    <name evidence="2" type="ORF">G6045_37200</name>
</gene>
<evidence type="ECO:0000313" key="2">
    <source>
        <dbReference type="EMBL" id="NGO81261.1"/>
    </source>
</evidence>
<dbReference type="PROSITE" id="PS51257">
    <property type="entry name" value="PROKAR_LIPOPROTEIN"/>
    <property type="match status" value="1"/>
</dbReference>
<dbReference type="InterPro" id="IPR036366">
    <property type="entry name" value="PGBDSf"/>
</dbReference>
<keyword evidence="1" id="KW-0732">Signal</keyword>
<protein>
    <submittedName>
        <fullName evidence="2">Tat pathway signal protein</fullName>
    </submittedName>
</protein>
<dbReference type="Gene3D" id="1.10.101.10">
    <property type="entry name" value="PGBD-like superfamily/PGBD"/>
    <property type="match status" value="1"/>
</dbReference>
<comment type="caution">
    <text evidence="2">The sequence shown here is derived from an EMBL/GenBank/DDBJ whole genome shotgun (WGS) entry which is preliminary data.</text>
</comment>
<evidence type="ECO:0000256" key="1">
    <source>
        <dbReference type="SAM" id="SignalP"/>
    </source>
</evidence>
<proteinExistence type="predicted"/>
<accession>A0A6G4XXD2</accession>
<feature type="signal peptide" evidence="1">
    <location>
        <begin position="1"/>
        <end position="32"/>
    </location>
</feature>